<organism evidence="1 2">
    <name type="scientific">Blastochloris tepida</name>
    <dbReference type="NCBI Taxonomy" id="2233851"/>
    <lineage>
        <taxon>Bacteria</taxon>
        <taxon>Pseudomonadati</taxon>
        <taxon>Pseudomonadota</taxon>
        <taxon>Alphaproteobacteria</taxon>
        <taxon>Hyphomicrobiales</taxon>
        <taxon>Blastochloridaceae</taxon>
        <taxon>Blastochloris</taxon>
    </lineage>
</organism>
<dbReference type="KEGG" id="blag:BLTE_30350"/>
<dbReference type="OrthoDB" id="856045at2"/>
<dbReference type="RefSeq" id="WP_126401460.1">
    <property type="nucleotide sequence ID" value="NZ_AP018907.1"/>
</dbReference>
<evidence type="ECO:0008006" key="3">
    <source>
        <dbReference type="Google" id="ProtNLM"/>
    </source>
</evidence>
<protein>
    <recommendedName>
        <fullName evidence="3">ATP-binding protein</fullName>
    </recommendedName>
</protein>
<gene>
    <name evidence="1" type="ORF">BLTE_30350</name>
</gene>
<reference evidence="1 2" key="1">
    <citation type="submission" date="2018-08" db="EMBL/GenBank/DDBJ databases">
        <title>Complete genome sequencing of Blastochloris tepida GI.</title>
        <authorList>
            <person name="Tsukatani Y."/>
            <person name="Mori H."/>
        </authorList>
    </citation>
    <scope>NUCLEOTIDE SEQUENCE [LARGE SCALE GENOMIC DNA]</scope>
    <source>
        <strain evidence="1 2">GI</strain>
    </source>
</reference>
<dbReference type="AlphaFoldDB" id="A0A348G467"/>
<dbReference type="EMBL" id="AP018907">
    <property type="protein sequence ID" value="BBF94350.1"/>
    <property type="molecule type" value="Genomic_DNA"/>
</dbReference>
<name>A0A348G467_9HYPH</name>
<evidence type="ECO:0000313" key="1">
    <source>
        <dbReference type="EMBL" id="BBF94350.1"/>
    </source>
</evidence>
<accession>A0A348G467</accession>
<keyword evidence="2" id="KW-1185">Reference proteome</keyword>
<proteinExistence type="predicted"/>
<sequence>MSAVSRFRSINLRDDLLDPRRLAHYQPTRRSIPVVRAVLESGARMVIAAYGSGKSLAAGVGCLLVSNRDKAILADVVNRIGPVDPDLAIAAKRRMTRRDRGRVIVLSGHVRDLPAALCEAVGARKVRDIGAALDALESIEGVDRLAIVWDEFGRHLEGLVNEGRSRELDAVQRLAEWAVRSHGPSASLTLLLHQNLLAYATVLNQTSRNEWRKIEGRFEQIRFVEDSQELYELAAAVISERRPGMIVPPKEAAFRRIARGAIAAGWFDGMTDEGRVVGLLRRAHPFSAAALHVLPRLVARIGQNERSLFSFIDSADLSRPVGMEEVYQGFAEAMRSDVGIGGSHRRWVETETARSRASDDVERETLAAACLLQMGVDGERRKLSRAALETAVASREGFVAERAAAAVEALVTRKLLLHRRLNDDVSIWHGADVDLANRVREERARRMEAFDLIRFLEGHHPAPFVRPIGHNLRLGTARYLTGRYVRAGDVATGAPPPPAIPNESPWGQVFYVLAESGEELEKARRRVKAGWPNSDLALVVLPSEPVSVFEAAIEIDALMALQADSSLEAEDPLVRQELTELLAVARRQLAILLHRLTTDRPTAAEWWRDGERLRVDRDHPAGVAASILLDDLYPKTPRILNDQLMRNRLSRQMETARIRILTRILESADHAHLGYRKEELTSAEGSIFRTILEATGLHVSEGEAGRFARPEELRDPGLRVAWERVRDFFSIVGKKSLGELVNGLAMPPIGLPTGVLPVIVVAGFKAFARAVTLRVGGVYPGDLLGFDASRMFLDPQSVEVEVHPSDEATMNYLSELAYIFAHRRPGPLDEAVRFAVDALTSWRHTVSEGIRRSRRHTDDGRKLLNLLADGDDPARLLFDTLPETFGARTPRLSLYGSTLRILETARNDVDRLIEGYVREAVEVVAEILSLRRGEDAVADVQGWIGCLDVPSLLSREDLTMTDKAVLRTALDTTNGRYSAESLARAISSVLLRQGIERWEDGTSAHLRRALRECRARIEEAALSDPKAGRGLEPLITARIEALQARLKCVRESAAPLKLASRGTR</sequence>
<evidence type="ECO:0000313" key="2">
    <source>
        <dbReference type="Proteomes" id="UP000266934"/>
    </source>
</evidence>
<dbReference type="Proteomes" id="UP000266934">
    <property type="component" value="Chromosome"/>
</dbReference>